<dbReference type="InterPro" id="IPR018728">
    <property type="entry name" value="DUF2268"/>
</dbReference>
<evidence type="ECO:0000313" key="2">
    <source>
        <dbReference type="EMBL" id="TPH13969.1"/>
    </source>
</evidence>
<dbReference type="Proteomes" id="UP000315303">
    <property type="component" value="Unassembled WGS sequence"/>
</dbReference>
<dbReference type="EMBL" id="SAWY01000027">
    <property type="protein sequence ID" value="TPH13969.1"/>
    <property type="molecule type" value="Genomic_DNA"/>
</dbReference>
<sequence>MENDMKFVNLLFTLIIGFGLVAGAEAKTEINFNEENHQFSVEEKLLIESIVKQAEVKVRQLLPDLDENIQVNVVTTTRNLDIVGGVFGRADAPGVIEVTLSTASKGGVSGSANSALTSSLFHEMHHLARGWTIAENHYGSQPGIPVATVNEGLASIFAETYTDEYFAKAYDYPDEAAQWLDEIMKLPKDANYSHWVAGFHPDGRSVIGYRIGRYVVHQAMKKTGKDIIALSQLQPNEILTIVLEK</sequence>
<comment type="caution">
    <text evidence="2">The sequence shown here is derived from an EMBL/GenBank/DDBJ whole genome shotgun (WGS) entry which is preliminary data.</text>
</comment>
<dbReference type="OrthoDB" id="1421358at2"/>
<protein>
    <recommendedName>
        <fullName evidence="1">DUF2268 domain-containing protein</fullName>
    </recommendedName>
</protein>
<keyword evidence="3" id="KW-1185">Reference proteome</keyword>
<evidence type="ECO:0000313" key="3">
    <source>
        <dbReference type="Proteomes" id="UP000315303"/>
    </source>
</evidence>
<dbReference type="AlphaFoldDB" id="A0A502KU82"/>
<dbReference type="Pfam" id="PF10026">
    <property type="entry name" value="DUF2268"/>
    <property type="match status" value="1"/>
</dbReference>
<name>A0A502KU82_9GAMM</name>
<evidence type="ECO:0000259" key="1">
    <source>
        <dbReference type="Pfam" id="PF10026"/>
    </source>
</evidence>
<organism evidence="2 3">
    <name type="scientific">Litorilituus lipolyticus</name>
    <dbReference type="NCBI Taxonomy" id="2491017"/>
    <lineage>
        <taxon>Bacteria</taxon>
        <taxon>Pseudomonadati</taxon>
        <taxon>Pseudomonadota</taxon>
        <taxon>Gammaproteobacteria</taxon>
        <taxon>Alteromonadales</taxon>
        <taxon>Colwelliaceae</taxon>
        <taxon>Litorilituus</taxon>
    </lineage>
</organism>
<reference evidence="2 3" key="1">
    <citation type="submission" date="2019-01" db="EMBL/GenBank/DDBJ databases">
        <title>Litorilituus lipolytica sp. nov., isolated from intertidal sand of the Yellow Sea in China.</title>
        <authorList>
            <person name="Liu A."/>
        </authorList>
    </citation>
    <scope>NUCLEOTIDE SEQUENCE [LARGE SCALE GENOMIC DNA]</scope>
    <source>
        <strain evidence="2 3">RZ04</strain>
    </source>
</reference>
<gene>
    <name evidence="2" type="ORF">EPA86_12700</name>
</gene>
<accession>A0A502KU82</accession>
<proteinExistence type="predicted"/>
<feature type="domain" description="DUF2268" evidence="1">
    <location>
        <begin position="49"/>
        <end position="239"/>
    </location>
</feature>